<evidence type="ECO:0000256" key="2">
    <source>
        <dbReference type="SAM" id="MobiDB-lite"/>
    </source>
</evidence>
<dbReference type="Proteomes" id="UP000601435">
    <property type="component" value="Unassembled WGS sequence"/>
</dbReference>
<protein>
    <submittedName>
        <fullName evidence="4">RE1 protein</fullName>
    </submittedName>
</protein>
<feature type="domain" description="Reverse transcriptase Ty1/copia-type" evidence="3">
    <location>
        <begin position="877"/>
        <end position="1134"/>
    </location>
</feature>
<feature type="region of interest" description="Disordered" evidence="2">
    <location>
        <begin position="371"/>
        <end position="397"/>
    </location>
</feature>
<dbReference type="InterPro" id="IPR013103">
    <property type="entry name" value="RVT_2"/>
</dbReference>
<proteinExistence type="predicted"/>
<dbReference type="AlphaFoldDB" id="A0A812YV89"/>
<evidence type="ECO:0000256" key="1">
    <source>
        <dbReference type="SAM" id="Coils"/>
    </source>
</evidence>
<accession>A0A812YV89</accession>
<feature type="coiled-coil region" evidence="1">
    <location>
        <begin position="717"/>
        <end position="754"/>
    </location>
</feature>
<keyword evidence="5" id="KW-1185">Reference proteome</keyword>
<dbReference type="EMBL" id="CAJNJA010043927">
    <property type="protein sequence ID" value="CAE7797862.1"/>
    <property type="molecule type" value="Genomic_DNA"/>
</dbReference>
<evidence type="ECO:0000313" key="4">
    <source>
        <dbReference type="EMBL" id="CAE7797862.1"/>
    </source>
</evidence>
<feature type="non-terminal residue" evidence="4">
    <location>
        <position position="1"/>
    </location>
</feature>
<keyword evidence="1" id="KW-0175">Coiled coil</keyword>
<gene>
    <name evidence="4" type="primary">RE1</name>
    <name evidence="4" type="ORF">SNEC2469_LOCUS23505</name>
</gene>
<dbReference type="Pfam" id="PF07727">
    <property type="entry name" value="RVT_2"/>
    <property type="match status" value="1"/>
</dbReference>
<evidence type="ECO:0000259" key="3">
    <source>
        <dbReference type="Pfam" id="PF07727"/>
    </source>
</evidence>
<evidence type="ECO:0000313" key="5">
    <source>
        <dbReference type="Proteomes" id="UP000601435"/>
    </source>
</evidence>
<feature type="non-terminal residue" evidence="4">
    <location>
        <position position="1235"/>
    </location>
</feature>
<sequence length="1235" mass="139533">DFLEDGTRASQLQALNAEDSPFKCLSDSEKSAIAEGVGLDDKSGWNYLKAIPCSRQKRKRLMNMSWVIHLFAGEGKNADPVFKELEDSRVLVEVDITKSMAFDLFKVSGAYRALLWAAATGRVDGIIGAPCRREGDSVLLWKQIWLLTVAKAARAVSAEQPVFMMIEGAKLLKDIHSKDYDRWPSVKEAWGGLLEALCLEEFSPNIVTNLQLGDPVPDCGDCSRRWTEPFKLLVKQAVHLWDATPEGLQVTKWVKRLASGEPDYLQDFTEKELEMWKNHVQNNHRPFHRRCRTCVVSKGTGRIHRRVRHPDVHCLSLDIMGPFRAKSGDPNHRDYRYMLVGTYTMPKMSEDLEEETPLSPEPEDVPQAALEDEQVDDSGEREDQSQVATPVEEEWDELDPVELRKEVRGDSACDLKGLTEEEFLKIFNEVGKPYDVQVIYVSMPLGCLSRVGQWLETTQQPGNELRCMARGSGTTLIVDGEKALMLGPALMFEEEENVGPYDPEHAAEQYAAGLLEEDELVQDQIIEILVHLLPSVTEIPKRFGEQETDCKIWAAGAFVHGGVVGVKRATTTFPLSTKVIVKYVKQIAPDLKFNAIAVNVNVKTQEHKDVHNVGTSMIAAVSHFKGGGLDVVTPDGVQRLELGSGPGFFDPHHKHSTVPWSEGNRSVLLAYSIRDSGKLTQDKVDILIDLGFCWVPHLSATVPQIQNVIYHHQVPQIQDMDIAIQDLEEKAERLRSLLEEEEILVEQYSRVESESRGHLEDTRSQISEFLDYIHEELVGLEKVRMAACLSSVTKSSSSRTSEHGSEDVDYEKLLDELEDDLRVVHTVPVAQVKRVLERWVESIKKEVENLFASKTLRRVTAEEARRLEKSGQVMFAPAKCVFTLKPPQEAGRRAKRKCRLVICGNYVERGQEGQEDLYAAGTSSDSLRMSLVIAAIRGWLGAISDVTGAFLLATWPEGKTRYGFFPPKVVRDAGYGEGEAWIIERPIYGLRESPKIWSDFRNKRLRSARVKYGDITLVLRPTIVEPELWMILCEVTGTLYGLMVLYVDDILYLSNREVITAIHEFVTSEWPTSPLEWLEEHKAVRYLGVEILREPRVDEHGNQYHVYTIGQSAYVQDLLRSHDMQEVHPTQLPVPREWVEEAEASEEVEEGFTEDTLRRAQRVVGEGLWLSTRTRPDILYVINHLASLVAKRPDYVLRVGKRLLAYLAGTKDLRLQLGAPHEDDHAVICYTDASY</sequence>
<comment type="caution">
    <text evidence="4">The sequence shown here is derived from an EMBL/GenBank/DDBJ whole genome shotgun (WGS) entry which is preliminary data.</text>
</comment>
<feature type="compositionally biased region" description="Acidic residues" evidence="2">
    <location>
        <begin position="371"/>
        <end position="380"/>
    </location>
</feature>
<dbReference type="OrthoDB" id="3562068at2759"/>
<organism evidence="4 5">
    <name type="scientific">Symbiodinium necroappetens</name>
    <dbReference type="NCBI Taxonomy" id="1628268"/>
    <lineage>
        <taxon>Eukaryota</taxon>
        <taxon>Sar</taxon>
        <taxon>Alveolata</taxon>
        <taxon>Dinophyceae</taxon>
        <taxon>Suessiales</taxon>
        <taxon>Symbiodiniaceae</taxon>
        <taxon>Symbiodinium</taxon>
    </lineage>
</organism>
<reference evidence="4" key="1">
    <citation type="submission" date="2021-02" db="EMBL/GenBank/DDBJ databases">
        <authorList>
            <person name="Dougan E. K."/>
            <person name="Rhodes N."/>
            <person name="Thang M."/>
            <person name="Chan C."/>
        </authorList>
    </citation>
    <scope>NUCLEOTIDE SEQUENCE</scope>
</reference>
<name>A0A812YV89_9DINO</name>